<dbReference type="Pfam" id="PF08353">
    <property type="entry name" value="MurT_C"/>
    <property type="match status" value="1"/>
</dbReference>
<reference evidence="2" key="1">
    <citation type="journal article" date="2021" name="PeerJ">
        <title>Extensive microbial diversity within the chicken gut microbiome revealed by metagenomics and culture.</title>
        <authorList>
            <person name="Gilroy R."/>
            <person name="Ravi A."/>
            <person name="Getino M."/>
            <person name="Pursley I."/>
            <person name="Horton D.L."/>
            <person name="Alikhan N.F."/>
            <person name="Baker D."/>
            <person name="Gharbi K."/>
            <person name="Hall N."/>
            <person name="Watson M."/>
            <person name="Adriaenssens E.M."/>
            <person name="Foster-Nyarko E."/>
            <person name="Jarju S."/>
            <person name="Secka A."/>
            <person name="Antonio M."/>
            <person name="Oren A."/>
            <person name="Chaudhuri R.R."/>
            <person name="La Ragione R."/>
            <person name="Hildebrand F."/>
            <person name="Pallen M.J."/>
        </authorList>
    </citation>
    <scope>NUCLEOTIDE SEQUENCE</scope>
    <source>
        <strain evidence="2">ChiHjej13B12-9602</strain>
    </source>
</reference>
<evidence type="ECO:0000313" key="3">
    <source>
        <dbReference type="Proteomes" id="UP000753256"/>
    </source>
</evidence>
<dbReference type="GO" id="GO:0016874">
    <property type="term" value="F:ligase activity"/>
    <property type="evidence" value="ECO:0007669"/>
    <property type="project" value="UniProtKB-KW"/>
</dbReference>
<keyword evidence="2" id="KW-0436">Ligase</keyword>
<evidence type="ECO:0000313" key="2">
    <source>
        <dbReference type="EMBL" id="HJG36336.1"/>
    </source>
</evidence>
<sequence length="277" mass="30327">MVRYIRQDESQRDKPIGVESPRCPVCGAELDEDDYRLRHYSQLGCWSCPSCKSAAPALDVVASNIREVPEGFLIDIADSTEQLGGRDFAVNDVLVPCTGLYMVYNLLAVRIATALLGCPAEVFRDVVATFDPKNGRLQEYAVGGRAIMTNMAKNPVGFNQNIHMALKYPALYAVAFLMDDMVECNGDYSWVDGIEFSMLRSAVEAGVPVFYGGEIADPLDRALSAAQITAERADTVADVLAKLADDGARKLFVIANYHALERVCAELDRLQATTKQS</sequence>
<dbReference type="Proteomes" id="UP000753256">
    <property type="component" value="Unassembled WGS sequence"/>
</dbReference>
<protein>
    <submittedName>
        <fullName evidence="2">MurT ligase domain-containing protein</fullName>
    </submittedName>
</protein>
<proteinExistence type="predicted"/>
<name>A0A921IRT1_9ACTN</name>
<organism evidence="2 3">
    <name type="scientific">Enorma phocaeensis</name>
    <dbReference type="NCBI Taxonomy" id="1871019"/>
    <lineage>
        <taxon>Bacteria</taxon>
        <taxon>Bacillati</taxon>
        <taxon>Actinomycetota</taxon>
        <taxon>Coriobacteriia</taxon>
        <taxon>Coriobacteriales</taxon>
        <taxon>Coriobacteriaceae</taxon>
        <taxon>Enorma</taxon>
    </lineage>
</organism>
<comment type="caution">
    <text evidence="2">The sequence shown here is derived from an EMBL/GenBank/DDBJ whole genome shotgun (WGS) entry which is preliminary data.</text>
</comment>
<accession>A0A921IRT1</accession>
<dbReference type="AlphaFoldDB" id="A0A921IRT1"/>
<dbReference type="EMBL" id="DYUZ01000004">
    <property type="protein sequence ID" value="HJG36336.1"/>
    <property type="molecule type" value="Genomic_DNA"/>
</dbReference>
<gene>
    <name evidence="2" type="ORF">K8V70_00500</name>
</gene>
<feature type="domain" description="Lipid II isoglutaminyl synthase (glutamine-hydrolyzing) subunit MurT C-terminal" evidence="1">
    <location>
        <begin position="152"/>
        <end position="260"/>
    </location>
</feature>
<reference evidence="2" key="2">
    <citation type="submission" date="2021-09" db="EMBL/GenBank/DDBJ databases">
        <authorList>
            <person name="Gilroy R."/>
        </authorList>
    </citation>
    <scope>NUCLEOTIDE SEQUENCE</scope>
    <source>
        <strain evidence="2">ChiHjej13B12-9602</strain>
    </source>
</reference>
<dbReference type="RefSeq" id="WP_273188477.1">
    <property type="nucleotide sequence ID" value="NZ_DYUZ01000004.1"/>
</dbReference>
<evidence type="ECO:0000259" key="1">
    <source>
        <dbReference type="Pfam" id="PF08353"/>
    </source>
</evidence>
<dbReference type="InterPro" id="IPR013564">
    <property type="entry name" value="MurT_C"/>
</dbReference>